<organism evidence="2 3">
    <name type="scientific">Caballeronia insecticola</name>
    <dbReference type="NCBI Taxonomy" id="758793"/>
    <lineage>
        <taxon>Bacteria</taxon>
        <taxon>Pseudomonadati</taxon>
        <taxon>Pseudomonadota</taxon>
        <taxon>Betaproteobacteria</taxon>
        <taxon>Burkholderiales</taxon>
        <taxon>Burkholderiaceae</taxon>
        <taxon>Caballeronia</taxon>
    </lineage>
</organism>
<dbReference type="CDD" id="cd03811">
    <property type="entry name" value="GT4_GT28_WabH-like"/>
    <property type="match status" value="1"/>
</dbReference>
<dbReference type="RefSeq" id="WP_016346038.1">
    <property type="nucleotide sequence ID" value="NC_021287.1"/>
</dbReference>
<dbReference type="HOGENOM" id="CLU_009583_0_0_4"/>
<feature type="domain" description="Glycosyl transferase family 1" evidence="1">
    <location>
        <begin position="221"/>
        <end position="388"/>
    </location>
</feature>
<name>R4WI30_9BURK</name>
<evidence type="ECO:0000313" key="3">
    <source>
        <dbReference type="Proteomes" id="UP000013966"/>
    </source>
</evidence>
<dbReference type="PANTHER" id="PTHR12526:SF630">
    <property type="entry name" value="GLYCOSYLTRANSFERASE"/>
    <property type="match status" value="1"/>
</dbReference>
<dbReference type="GO" id="GO:0016757">
    <property type="term" value="F:glycosyltransferase activity"/>
    <property type="evidence" value="ECO:0007669"/>
    <property type="project" value="InterPro"/>
</dbReference>
<reference evidence="2 3" key="1">
    <citation type="journal article" date="2013" name="Genome Announc.">
        <title>Complete Genome Sequence of Burkholderia sp. Strain RPE64, Bacterial Symbiont of the Bean Bug Riptortus pedestris.</title>
        <authorList>
            <person name="Shibata T.F."/>
            <person name="Maeda T."/>
            <person name="Nikoh N."/>
            <person name="Yamaguchi K."/>
            <person name="Oshima K."/>
            <person name="Hattori M."/>
            <person name="Nishiyama T."/>
            <person name="Hasebe M."/>
            <person name="Fukatsu T."/>
            <person name="Kikuchi Y."/>
            <person name="Shigenobu S."/>
        </authorList>
    </citation>
    <scope>NUCLEOTIDE SEQUENCE [LARGE SCALE GENOMIC DNA]</scope>
</reference>
<dbReference type="Gene3D" id="3.40.50.2000">
    <property type="entry name" value="Glycogen Phosphorylase B"/>
    <property type="match status" value="2"/>
</dbReference>
<dbReference type="Pfam" id="PF00534">
    <property type="entry name" value="Glycos_transf_1"/>
    <property type="match status" value="1"/>
</dbReference>
<dbReference type="KEGG" id="buo:BRPE64_ACDS21350"/>
<dbReference type="AlphaFoldDB" id="R4WI30"/>
<keyword evidence="3" id="KW-1185">Reference proteome</keyword>
<dbReference type="PANTHER" id="PTHR12526">
    <property type="entry name" value="GLYCOSYLTRANSFERASE"/>
    <property type="match status" value="1"/>
</dbReference>
<sequence length="418" mass="46559">MSTAAQLPRTAPVASAPRDGDRIPVLFHIVDFGDGGIESSLIQWLRIFDRARFVVTLSVMHPSPAFHNRFRALIPNDVEIEILADKAWLNYFQSRRYVNRLSKLGRVARDVFNTLAVRPYVKRRVAELARRHALIVDYDMSLRRLAGRFGPAWLGVNHFSFDARLAHRARKKRRLTAQFARYDGVAALNEHMAEEARKMFGDALKRLFVLPNAIDIDRIRDNASAQETPPCDAPYIVSVARLDEIQKDHRTLLRAFAELVRVGQIEEHLVIVGDGAFRGELEALAKEFGIAARVHFAGYRNNPHALVAGARLQVLSSRYEGMPMVLLEALALGKPVIASDCPTGPREILGDGRFGILFDVGAADQLAIALRRVLTDESLHKHMSARALERAGEYGIAASNERFARCAAALLEAEAFAG</sequence>
<dbReference type="InterPro" id="IPR001296">
    <property type="entry name" value="Glyco_trans_1"/>
</dbReference>
<dbReference type="Proteomes" id="UP000013966">
    <property type="component" value="Chromosome 1"/>
</dbReference>
<gene>
    <name evidence="2" type="ORF">BRPE64_ACDS21350</name>
</gene>
<dbReference type="EMBL" id="AP013058">
    <property type="protein sequence ID" value="BAN23889.1"/>
    <property type="molecule type" value="Genomic_DNA"/>
</dbReference>
<proteinExistence type="predicted"/>
<evidence type="ECO:0000259" key="1">
    <source>
        <dbReference type="Pfam" id="PF00534"/>
    </source>
</evidence>
<keyword evidence="2" id="KW-0808">Transferase</keyword>
<evidence type="ECO:0000313" key="2">
    <source>
        <dbReference type="EMBL" id="BAN23889.1"/>
    </source>
</evidence>
<dbReference type="STRING" id="758793.BRPE64_ACDS21350"/>
<protein>
    <submittedName>
        <fullName evidence="2">Glycosyltransferase</fullName>
    </submittedName>
</protein>
<dbReference type="SUPFAM" id="SSF53756">
    <property type="entry name" value="UDP-Glycosyltransferase/glycogen phosphorylase"/>
    <property type="match status" value="1"/>
</dbReference>
<reference evidence="2 3" key="2">
    <citation type="journal article" date="2018" name="Int. J. Syst. Evol. Microbiol.">
        <title>Burkholderia insecticola sp. nov., a gut symbiotic bacterium of the bean bug Riptortus pedestris.</title>
        <authorList>
            <person name="Takeshita K."/>
            <person name="Tamaki H."/>
            <person name="Ohbayashi T."/>
            <person name="Meng X.-Y."/>
            <person name="Sone T."/>
            <person name="Mitani Y."/>
            <person name="Peeters C."/>
            <person name="Kikuchi Y."/>
            <person name="Vandamme P."/>
        </authorList>
    </citation>
    <scope>NUCLEOTIDE SEQUENCE [LARGE SCALE GENOMIC DNA]</scope>
    <source>
        <strain evidence="2">RPE64</strain>
    </source>
</reference>
<accession>R4WI30</accession>
<dbReference type="PATRIC" id="fig|758793.3.peg.2139"/>